<organism evidence="2 3">
    <name type="scientific">Leucobacter chromiiresistens</name>
    <dbReference type="NCBI Taxonomy" id="1079994"/>
    <lineage>
        <taxon>Bacteria</taxon>
        <taxon>Bacillati</taxon>
        <taxon>Actinomycetota</taxon>
        <taxon>Actinomycetes</taxon>
        <taxon>Micrococcales</taxon>
        <taxon>Microbacteriaceae</taxon>
        <taxon>Leucobacter</taxon>
    </lineage>
</organism>
<gene>
    <name evidence="2" type="ORF">NS354_05910</name>
</gene>
<feature type="compositionally biased region" description="Low complexity" evidence="1">
    <location>
        <begin position="51"/>
        <end position="60"/>
    </location>
</feature>
<dbReference type="RefSeq" id="WP_058593653.1">
    <property type="nucleotide sequence ID" value="NZ_LDRK01000026.1"/>
</dbReference>
<evidence type="ECO:0000256" key="1">
    <source>
        <dbReference type="SAM" id="MobiDB-lite"/>
    </source>
</evidence>
<protein>
    <submittedName>
        <fullName evidence="2">Uncharacterized protein</fullName>
    </submittedName>
</protein>
<dbReference type="PATRIC" id="fig|1079994.3.peg.1276"/>
<sequence length="81" mass="8450">MTSLADAAGAAPLIDAALGEAIDELSRRGASWRIDAAREAVHEVIERRVTPAPGAAGAGEARSRACPTAVPRNRKSRGHHE</sequence>
<feature type="region of interest" description="Disordered" evidence="1">
    <location>
        <begin position="50"/>
        <end position="81"/>
    </location>
</feature>
<name>A0A147EPC0_9MICO</name>
<keyword evidence="3" id="KW-1185">Reference proteome</keyword>
<dbReference type="AlphaFoldDB" id="A0A147EPC0"/>
<evidence type="ECO:0000313" key="2">
    <source>
        <dbReference type="EMBL" id="KTR86224.1"/>
    </source>
</evidence>
<proteinExistence type="predicted"/>
<feature type="compositionally biased region" description="Basic residues" evidence="1">
    <location>
        <begin position="72"/>
        <end position="81"/>
    </location>
</feature>
<evidence type="ECO:0000313" key="3">
    <source>
        <dbReference type="Proteomes" id="UP000070810"/>
    </source>
</evidence>
<comment type="caution">
    <text evidence="2">The sequence shown here is derived from an EMBL/GenBank/DDBJ whole genome shotgun (WGS) entry which is preliminary data.</text>
</comment>
<accession>A0A147EPC0</accession>
<dbReference type="EMBL" id="LDRK01000026">
    <property type="protein sequence ID" value="KTR86224.1"/>
    <property type="molecule type" value="Genomic_DNA"/>
</dbReference>
<reference evidence="2 3" key="1">
    <citation type="journal article" date="2016" name="Front. Microbiol.">
        <title>Genomic Resource of Rice Seed Associated Bacteria.</title>
        <authorList>
            <person name="Midha S."/>
            <person name="Bansal K."/>
            <person name="Sharma S."/>
            <person name="Kumar N."/>
            <person name="Patil P.P."/>
            <person name="Chaudhry V."/>
            <person name="Patil P.B."/>
        </authorList>
    </citation>
    <scope>NUCLEOTIDE SEQUENCE [LARGE SCALE GENOMIC DNA]</scope>
    <source>
        <strain evidence="2 3">NS354</strain>
    </source>
</reference>
<dbReference type="Proteomes" id="UP000070810">
    <property type="component" value="Unassembled WGS sequence"/>
</dbReference>